<dbReference type="NCBIfam" id="TIGR04183">
    <property type="entry name" value="Por_Secre_tail"/>
    <property type="match status" value="1"/>
</dbReference>
<name>A0ABS0I603_9BACT</name>
<reference evidence="5 6" key="1">
    <citation type="submission" date="2020-11" db="EMBL/GenBank/DDBJ databases">
        <authorList>
            <person name="Kim M.K."/>
        </authorList>
    </citation>
    <scope>NUCLEOTIDE SEQUENCE [LARGE SCALE GENOMIC DNA]</scope>
    <source>
        <strain evidence="5 6">BT662</strain>
    </source>
</reference>
<sequence>MKKPYSFPRFARRSALGLLLALGGTLGAHAQTNSSLLFNGTTKYVQANTVTLNTSALSMEGWVKVTAFKTAFPYITSVMGIEDGNAAAMLRFGDATVPANKMQFVLTVGTTQYKVTSLATFSTNTWYHVAGTFDGTAMKLYVNGALDNTTSVTGTAAATGAFSLGRNYEALRTLNGSLDELRVWTRALTVAEIVANACSVSPTATGLEAYWRLNEGTGLTTQDLTGHGHTGTLTGMTATDWSTNVPTQCFIPTATVPGVALAPGLQVQVLGNPVLGGQAEVEISGAQGQPVTLSLCNLLGAVMWQQRVPATGGRASVPVPSAAGLYVLRASTSARTATTKLVKP</sequence>
<feature type="chain" id="PRO_5045480033" evidence="3">
    <location>
        <begin position="31"/>
        <end position="344"/>
    </location>
</feature>
<accession>A0ABS0I603</accession>
<evidence type="ECO:0000256" key="2">
    <source>
        <dbReference type="ARBA" id="ARBA00023157"/>
    </source>
</evidence>
<dbReference type="SMART" id="SM00560">
    <property type="entry name" value="LamGL"/>
    <property type="match status" value="1"/>
</dbReference>
<dbReference type="Proteomes" id="UP000618931">
    <property type="component" value="Unassembled WGS sequence"/>
</dbReference>
<organism evidence="5 6">
    <name type="scientific">Hymenobacter ruricola</name>
    <dbReference type="NCBI Taxonomy" id="2791023"/>
    <lineage>
        <taxon>Bacteria</taxon>
        <taxon>Pseudomonadati</taxon>
        <taxon>Bacteroidota</taxon>
        <taxon>Cytophagia</taxon>
        <taxon>Cytophagales</taxon>
        <taxon>Hymenobacteraceae</taxon>
        <taxon>Hymenobacter</taxon>
    </lineage>
</organism>
<evidence type="ECO:0000259" key="4">
    <source>
        <dbReference type="SMART" id="SM00560"/>
    </source>
</evidence>
<evidence type="ECO:0000256" key="3">
    <source>
        <dbReference type="SAM" id="SignalP"/>
    </source>
</evidence>
<dbReference type="PANTHER" id="PTHR42535">
    <property type="entry name" value="OOKINETE PROTEIN, PUTATIVE-RELATED"/>
    <property type="match status" value="1"/>
</dbReference>
<dbReference type="PANTHER" id="PTHR42535:SF2">
    <property type="entry name" value="CHROMOSOME UNDETERMINED SCAFFOLD_146, WHOLE GENOME SHOTGUN SEQUENCE"/>
    <property type="match status" value="1"/>
</dbReference>
<dbReference type="Pfam" id="PF13385">
    <property type="entry name" value="Laminin_G_3"/>
    <property type="match status" value="1"/>
</dbReference>
<dbReference type="SUPFAM" id="SSF49899">
    <property type="entry name" value="Concanavalin A-like lectins/glucanases"/>
    <property type="match status" value="1"/>
</dbReference>
<dbReference type="RefSeq" id="WP_196293842.1">
    <property type="nucleotide sequence ID" value="NZ_JADQDM010000007.1"/>
</dbReference>
<keyword evidence="6" id="KW-1185">Reference proteome</keyword>
<comment type="caution">
    <text evidence="5">The sequence shown here is derived from an EMBL/GenBank/DDBJ whole genome shotgun (WGS) entry which is preliminary data.</text>
</comment>
<evidence type="ECO:0000313" key="5">
    <source>
        <dbReference type="EMBL" id="MBF9222399.1"/>
    </source>
</evidence>
<keyword evidence="1 3" id="KW-0732">Signal</keyword>
<evidence type="ECO:0000313" key="6">
    <source>
        <dbReference type="Proteomes" id="UP000618931"/>
    </source>
</evidence>
<dbReference type="InterPro" id="IPR006558">
    <property type="entry name" value="LamG-like"/>
</dbReference>
<proteinExistence type="predicted"/>
<dbReference type="InterPro" id="IPR026444">
    <property type="entry name" value="Secre_tail"/>
</dbReference>
<evidence type="ECO:0000256" key="1">
    <source>
        <dbReference type="ARBA" id="ARBA00022729"/>
    </source>
</evidence>
<feature type="domain" description="LamG-like jellyroll fold" evidence="4">
    <location>
        <begin position="55"/>
        <end position="191"/>
    </location>
</feature>
<protein>
    <submittedName>
        <fullName evidence="5">T9SS type A sorting domain-containing protein</fullName>
    </submittedName>
</protein>
<dbReference type="EMBL" id="JADQDM010000007">
    <property type="protein sequence ID" value="MBF9222399.1"/>
    <property type="molecule type" value="Genomic_DNA"/>
</dbReference>
<feature type="signal peptide" evidence="3">
    <location>
        <begin position="1"/>
        <end position="30"/>
    </location>
</feature>
<gene>
    <name evidence="5" type="ORF">I2H31_14940</name>
</gene>
<dbReference type="InterPro" id="IPR013320">
    <property type="entry name" value="ConA-like_dom_sf"/>
</dbReference>
<keyword evidence="2" id="KW-1015">Disulfide bond</keyword>
<dbReference type="Gene3D" id="2.60.120.200">
    <property type="match status" value="1"/>
</dbReference>